<accession>W0RSA0</accession>
<dbReference type="AlphaFoldDB" id="W0RSA0"/>
<dbReference type="EMBL" id="CP007130">
    <property type="protein sequence ID" value="AHG93859.1"/>
    <property type="molecule type" value="Genomic_DNA"/>
</dbReference>
<dbReference type="Proteomes" id="UP000019151">
    <property type="component" value="Plasmid 2"/>
</dbReference>
<geneLocation type="plasmid" evidence="1 2">
    <name>2</name>
</geneLocation>
<organism evidence="1 2">
    <name type="scientific">Gemmatirosa kalamazoonensis</name>
    <dbReference type="NCBI Taxonomy" id="861299"/>
    <lineage>
        <taxon>Bacteria</taxon>
        <taxon>Pseudomonadati</taxon>
        <taxon>Gemmatimonadota</taxon>
        <taxon>Gemmatimonadia</taxon>
        <taxon>Gemmatimonadales</taxon>
        <taxon>Gemmatimonadaceae</taxon>
        <taxon>Gemmatirosa</taxon>
    </lineage>
</organism>
<dbReference type="KEGG" id="gba:J421_6324"/>
<dbReference type="HOGENOM" id="CLU_2450384_0_0_0"/>
<sequence>MLRVRRSLPRRPAPSSSRTYVVLAVGEPATAGGVRALGTLSAPCRGAARALAQALHADVLPCRLRVVAAGSAPGDLVARALACDGQAVA</sequence>
<dbReference type="InParanoid" id="W0RSA0"/>
<reference evidence="1 2" key="1">
    <citation type="journal article" date="2014" name="Genome Announc.">
        <title>Genome Sequence and Methylome of Soil Bacterium Gemmatirosa kalamazoonensis KBS708T, a Member of the Rarely Cultivated Gemmatimonadetes Phylum.</title>
        <authorList>
            <person name="Debruyn J.M."/>
            <person name="Radosevich M."/>
            <person name="Wommack K.E."/>
            <person name="Polson S.W."/>
            <person name="Hauser L.J."/>
            <person name="Fawaz M.N."/>
            <person name="Korlach J."/>
            <person name="Tsai Y.C."/>
        </authorList>
    </citation>
    <scope>NUCLEOTIDE SEQUENCE [LARGE SCALE GENOMIC DNA]</scope>
    <source>
        <strain evidence="1 2">KBS708</strain>
        <plasmid evidence="2">Plasmid 2</plasmid>
    </source>
</reference>
<keyword evidence="2" id="KW-1185">Reference proteome</keyword>
<evidence type="ECO:0000313" key="1">
    <source>
        <dbReference type="EMBL" id="AHG93859.1"/>
    </source>
</evidence>
<name>W0RSA0_9BACT</name>
<protein>
    <submittedName>
        <fullName evidence="1">Uncharacterized protein</fullName>
    </submittedName>
</protein>
<keyword evidence="1" id="KW-0614">Plasmid</keyword>
<evidence type="ECO:0000313" key="2">
    <source>
        <dbReference type="Proteomes" id="UP000019151"/>
    </source>
</evidence>
<proteinExistence type="predicted"/>
<dbReference type="RefSeq" id="WP_025415149.1">
    <property type="nucleotide sequence ID" value="NZ_CP007130.1"/>
</dbReference>
<gene>
    <name evidence="1" type="ORF">J421_6324</name>
</gene>